<dbReference type="InterPro" id="IPR000045">
    <property type="entry name" value="Prepilin_IV_endopep_pep"/>
</dbReference>
<dbReference type="Pfam" id="PF01478">
    <property type="entry name" value="Peptidase_A24"/>
    <property type="match status" value="1"/>
</dbReference>
<gene>
    <name evidence="4" type="ORF">ACE3NQ_22350</name>
</gene>
<dbReference type="RefSeq" id="WP_375527387.1">
    <property type="nucleotide sequence ID" value="NZ_JBHILM010000029.1"/>
</dbReference>
<dbReference type="Gene3D" id="1.20.120.1220">
    <property type="match status" value="1"/>
</dbReference>
<dbReference type="GO" id="GO:0004190">
    <property type="term" value="F:aspartic-type endopeptidase activity"/>
    <property type="evidence" value="ECO:0007669"/>
    <property type="project" value="UniProtKB-EC"/>
</dbReference>
<evidence type="ECO:0000259" key="3">
    <source>
        <dbReference type="Pfam" id="PF01478"/>
    </source>
</evidence>
<keyword evidence="2" id="KW-0472">Membrane</keyword>
<dbReference type="PANTHER" id="PTHR30487">
    <property type="entry name" value="TYPE 4 PREPILIN-LIKE PROTEINS LEADER PEPTIDE-PROCESSING ENZYME"/>
    <property type="match status" value="1"/>
</dbReference>
<dbReference type="InterPro" id="IPR050882">
    <property type="entry name" value="Prepilin_peptidase/N-MTase"/>
</dbReference>
<keyword evidence="4" id="KW-0378">Hydrolase</keyword>
<proteinExistence type="inferred from homology"/>
<dbReference type="EC" id="3.4.23.43" evidence="4"/>
<feature type="transmembrane region" description="Helical" evidence="2">
    <location>
        <begin position="135"/>
        <end position="153"/>
    </location>
</feature>
<keyword evidence="2" id="KW-0812">Transmembrane</keyword>
<evidence type="ECO:0000313" key="5">
    <source>
        <dbReference type="Proteomes" id="UP001580407"/>
    </source>
</evidence>
<evidence type="ECO:0000256" key="1">
    <source>
        <dbReference type="ARBA" id="ARBA00005801"/>
    </source>
</evidence>
<evidence type="ECO:0000313" key="4">
    <source>
        <dbReference type="EMBL" id="MFB5683657.1"/>
    </source>
</evidence>
<reference evidence="4 5" key="1">
    <citation type="submission" date="2024-09" db="EMBL/GenBank/DDBJ databases">
        <authorList>
            <person name="Ruan L."/>
        </authorList>
    </citation>
    <scope>NUCLEOTIDE SEQUENCE [LARGE SCALE GENOMIC DNA]</scope>
    <source>
        <strain evidence="4 5">D33</strain>
    </source>
</reference>
<protein>
    <submittedName>
        <fullName evidence="4">Prepilin peptidase</fullName>
        <ecNumber evidence="4">3.4.23.43</ecNumber>
    </submittedName>
</protein>
<dbReference type="PANTHER" id="PTHR30487:SF0">
    <property type="entry name" value="PREPILIN LEADER PEPTIDASE_N-METHYLTRANSFERASE-RELATED"/>
    <property type="match status" value="1"/>
</dbReference>
<feature type="transmembrane region" description="Helical" evidence="2">
    <location>
        <begin position="44"/>
        <end position="77"/>
    </location>
</feature>
<accession>A0ABV5BD67</accession>
<comment type="similarity">
    <text evidence="1">Belongs to the peptidase A24 family.</text>
</comment>
<keyword evidence="2" id="KW-1133">Transmembrane helix</keyword>
<sequence length="155" mass="16030">MADDEAHDVMFSDPLLLIKGFLFGALLLVTSYHDIRTREIPNRLPLAILGIGMLQISLIPAIAGLVIAGLPYLLAAIITKGKIGGGDIKLMAASGFVLGPAGGLLQSVLGLSLVLFFAAGLAVQGGMVKAAKTPLPLAPFLSAGGLAAFWLLYFC</sequence>
<name>A0ABV5BD67_9BACL</name>
<dbReference type="EMBL" id="JBHILM010000029">
    <property type="protein sequence ID" value="MFB5683657.1"/>
    <property type="molecule type" value="Genomic_DNA"/>
</dbReference>
<feature type="transmembrane region" description="Helical" evidence="2">
    <location>
        <begin position="15"/>
        <end position="32"/>
    </location>
</feature>
<organism evidence="4 5">
    <name type="scientific">Paenibacillus terreus</name>
    <dbReference type="NCBI Taxonomy" id="1387834"/>
    <lineage>
        <taxon>Bacteria</taxon>
        <taxon>Bacillati</taxon>
        <taxon>Bacillota</taxon>
        <taxon>Bacilli</taxon>
        <taxon>Bacillales</taxon>
        <taxon>Paenibacillaceae</taxon>
        <taxon>Paenibacillus</taxon>
    </lineage>
</organism>
<keyword evidence="5" id="KW-1185">Reference proteome</keyword>
<comment type="caution">
    <text evidence="4">The sequence shown here is derived from an EMBL/GenBank/DDBJ whole genome shotgun (WGS) entry which is preliminary data.</text>
</comment>
<feature type="transmembrane region" description="Helical" evidence="2">
    <location>
        <begin position="97"/>
        <end position="123"/>
    </location>
</feature>
<dbReference type="Proteomes" id="UP001580407">
    <property type="component" value="Unassembled WGS sequence"/>
</dbReference>
<evidence type="ECO:0000256" key="2">
    <source>
        <dbReference type="SAM" id="Phobius"/>
    </source>
</evidence>
<feature type="domain" description="Prepilin type IV endopeptidase peptidase" evidence="3">
    <location>
        <begin position="22"/>
        <end position="117"/>
    </location>
</feature>